<feature type="region of interest" description="Disordered" evidence="1">
    <location>
        <begin position="1"/>
        <end position="25"/>
    </location>
</feature>
<name>A0A5P1FAR4_ASPOF</name>
<gene>
    <name evidence="2" type="ORF">A4U43_C04F33420</name>
</gene>
<evidence type="ECO:0000256" key="1">
    <source>
        <dbReference type="SAM" id="MobiDB-lite"/>
    </source>
</evidence>
<dbReference type="AlphaFoldDB" id="A0A5P1FAR4"/>
<proteinExistence type="predicted"/>
<evidence type="ECO:0000313" key="3">
    <source>
        <dbReference type="Proteomes" id="UP000243459"/>
    </source>
</evidence>
<dbReference type="EMBL" id="CM007384">
    <property type="protein sequence ID" value="ONK73610.1"/>
    <property type="molecule type" value="Genomic_DNA"/>
</dbReference>
<feature type="region of interest" description="Disordered" evidence="1">
    <location>
        <begin position="83"/>
        <end position="115"/>
    </location>
</feature>
<dbReference type="Gramene" id="ONK73610">
    <property type="protein sequence ID" value="ONK73610"/>
    <property type="gene ID" value="A4U43_C04F33420"/>
</dbReference>
<sequence>MESPSQTFEVTVDDDVDGNSSTSMETSASFNVVKSIRLVDDGVDGESTTSVEVVKSMKLMLMREQRRLVEVDSVEVNGVRRGAEASVKVGGGERQGRRSPKRNRDQRIRAVGTVA</sequence>
<dbReference type="Proteomes" id="UP000243459">
    <property type="component" value="Chromosome 4"/>
</dbReference>
<reference evidence="3" key="1">
    <citation type="journal article" date="2017" name="Nat. Commun.">
        <title>The asparagus genome sheds light on the origin and evolution of a young Y chromosome.</title>
        <authorList>
            <person name="Harkess A."/>
            <person name="Zhou J."/>
            <person name="Xu C."/>
            <person name="Bowers J.E."/>
            <person name="Van der Hulst R."/>
            <person name="Ayyampalayam S."/>
            <person name="Mercati F."/>
            <person name="Riccardi P."/>
            <person name="McKain M.R."/>
            <person name="Kakrana A."/>
            <person name="Tang H."/>
            <person name="Ray J."/>
            <person name="Groenendijk J."/>
            <person name="Arikit S."/>
            <person name="Mathioni S.M."/>
            <person name="Nakano M."/>
            <person name="Shan H."/>
            <person name="Telgmann-Rauber A."/>
            <person name="Kanno A."/>
            <person name="Yue Z."/>
            <person name="Chen H."/>
            <person name="Li W."/>
            <person name="Chen Y."/>
            <person name="Xu X."/>
            <person name="Zhang Y."/>
            <person name="Luo S."/>
            <person name="Chen H."/>
            <person name="Gao J."/>
            <person name="Mao Z."/>
            <person name="Pires J.C."/>
            <person name="Luo M."/>
            <person name="Kudrna D."/>
            <person name="Wing R.A."/>
            <person name="Meyers B.C."/>
            <person name="Yi K."/>
            <person name="Kong H."/>
            <person name="Lavrijsen P."/>
            <person name="Sunseri F."/>
            <person name="Falavigna A."/>
            <person name="Ye Y."/>
            <person name="Leebens-Mack J.H."/>
            <person name="Chen G."/>
        </authorList>
    </citation>
    <scope>NUCLEOTIDE SEQUENCE [LARGE SCALE GENOMIC DNA]</scope>
    <source>
        <strain evidence="3">cv. DH0086</strain>
    </source>
</reference>
<protein>
    <submittedName>
        <fullName evidence="2">Uncharacterized protein</fullName>
    </submittedName>
</protein>
<accession>A0A5P1FAR4</accession>
<keyword evidence="3" id="KW-1185">Reference proteome</keyword>
<organism evidence="2 3">
    <name type="scientific">Asparagus officinalis</name>
    <name type="common">Garden asparagus</name>
    <dbReference type="NCBI Taxonomy" id="4686"/>
    <lineage>
        <taxon>Eukaryota</taxon>
        <taxon>Viridiplantae</taxon>
        <taxon>Streptophyta</taxon>
        <taxon>Embryophyta</taxon>
        <taxon>Tracheophyta</taxon>
        <taxon>Spermatophyta</taxon>
        <taxon>Magnoliopsida</taxon>
        <taxon>Liliopsida</taxon>
        <taxon>Asparagales</taxon>
        <taxon>Asparagaceae</taxon>
        <taxon>Asparagoideae</taxon>
        <taxon>Asparagus</taxon>
    </lineage>
</organism>
<evidence type="ECO:0000313" key="2">
    <source>
        <dbReference type="EMBL" id="ONK73610.1"/>
    </source>
</evidence>